<protein>
    <submittedName>
        <fullName evidence="1">Uncharacterized protein</fullName>
    </submittedName>
</protein>
<dbReference type="EMBL" id="KZ825180">
    <property type="protein sequence ID" value="PYI15743.1"/>
    <property type="molecule type" value="Genomic_DNA"/>
</dbReference>
<sequence>MIWAGGSQKRLHYGRPFLFPYRRVQLPMGSRVTKSGSQRGSIRDDPLQKTKRRVLCSGDWITPSVRRVFQPSNLGRRTGKQLKWLCLFRGYQKAQSPANILKKTVYPSAREWATGSKYYKKVNLFNIFIFNKVLANYWNCNLATKASNWPGTTNWPYSGTQIRQILVA</sequence>
<name>A0A2V5H4G5_ASPV1</name>
<dbReference type="Proteomes" id="UP000249829">
    <property type="component" value="Unassembled WGS sequence"/>
</dbReference>
<keyword evidence="2" id="KW-1185">Reference proteome</keyword>
<gene>
    <name evidence="1" type="ORF">BO99DRAFT_415695</name>
</gene>
<proteinExistence type="predicted"/>
<reference evidence="1 2" key="1">
    <citation type="submission" date="2018-02" db="EMBL/GenBank/DDBJ databases">
        <title>The genomes of Aspergillus section Nigri reveals drivers in fungal speciation.</title>
        <authorList>
            <consortium name="DOE Joint Genome Institute"/>
            <person name="Vesth T.C."/>
            <person name="Nybo J."/>
            <person name="Theobald S."/>
            <person name="Brandl J."/>
            <person name="Frisvad J.C."/>
            <person name="Nielsen K.F."/>
            <person name="Lyhne E.K."/>
            <person name="Kogle M.E."/>
            <person name="Kuo A."/>
            <person name="Riley R."/>
            <person name="Clum A."/>
            <person name="Nolan M."/>
            <person name="Lipzen A."/>
            <person name="Salamov A."/>
            <person name="Henrissat B."/>
            <person name="Wiebenga A."/>
            <person name="De vries R.P."/>
            <person name="Grigoriev I.V."/>
            <person name="Mortensen U.H."/>
            <person name="Andersen M.R."/>
            <person name="Baker S.E."/>
        </authorList>
    </citation>
    <scope>NUCLEOTIDE SEQUENCE [LARGE SCALE GENOMIC DNA]</scope>
    <source>
        <strain evidence="1 2">CBS 115571</strain>
    </source>
</reference>
<organism evidence="1 2">
    <name type="scientific">Aspergillus violaceofuscus (strain CBS 115571)</name>
    <dbReference type="NCBI Taxonomy" id="1450538"/>
    <lineage>
        <taxon>Eukaryota</taxon>
        <taxon>Fungi</taxon>
        <taxon>Dikarya</taxon>
        <taxon>Ascomycota</taxon>
        <taxon>Pezizomycotina</taxon>
        <taxon>Eurotiomycetes</taxon>
        <taxon>Eurotiomycetidae</taxon>
        <taxon>Eurotiales</taxon>
        <taxon>Aspergillaceae</taxon>
        <taxon>Aspergillus</taxon>
    </lineage>
</organism>
<evidence type="ECO:0000313" key="2">
    <source>
        <dbReference type="Proteomes" id="UP000249829"/>
    </source>
</evidence>
<dbReference type="AlphaFoldDB" id="A0A2V5H4G5"/>
<evidence type="ECO:0000313" key="1">
    <source>
        <dbReference type="EMBL" id="PYI15743.1"/>
    </source>
</evidence>
<accession>A0A2V5H4G5</accession>